<dbReference type="PANTHER" id="PTHR43004:SF4">
    <property type="entry name" value="FAD-BINDING DOMAIN-CONTAINING PROTEIN"/>
    <property type="match status" value="1"/>
</dbReference>
<evidence type="ECO:0000256" key="4">
    <source>
        <dbReference type="ARBA" id="ARBA00023002"/>
    </source>
</evidence>
<keyword evidence="8" id="KW-1185">Reference proteome</keyword>
<dbReference type="InterPro" id="IPR050641">
    <property type="entry name" value="RIFMO-like"/>
</dbReference>
<dbReference type="InterPro" id="IPR012941">
    <property type="entry name" value="Phe_hydrox_C_dim_dom"/>
</dbReference>
<organism evidence="7 8">
    <name type="scientific">Penicilliopsis zonata CBS 506.65</name>
    <dbReference type="NCBI Taxonomy" id="1073090"/>
    <lineage>
        <taxon>Eukaryota</taxon>
        <taxon>Fungi</taxon>
        <taxon>Dikarya</taxon>
        <taxon>Ascomycota</taxon>
        <taxon>Pezizomycotina</taxon>
        <taxon>Eurotiomycetes</taxon>
        <taxon>Eurotiomycetidae</taxon>
        <taxon>Eurotiales</taxon>
        <taxon>Aspergillaceae</taxon>
        <taxon>Penicilliopsis</taxon>
    </lineage>
</organism>
<dbReference type="RefSeq" id="XP_022584702.1">
    <property type="nucleotide sequence ID" value="XM_022728738.1"/>
</dbReference>
<dbReference type="PANTHER" id="PTHR43004">
    <property type="entry name" value="TRK SYSTEM POTASSIUM UPTAKE PROTEIN"/>
    <property type="match status" value="1"/>
</dbReference>
<proteinExistence type="inferred from homology"/>
<dbReference type="OrthoDB" id="1716816at2759"/>
<reference evidence="8" key="1">
    <citation type="journal article" date="2017" name="Genome Biol.">
        <title>Comparative genomics reveals high biological diversity and specific adaptations in the industrially and medically important fungal genus Aspergillus.</title>
        <authorList>
            <person name="de Vries R.P."/>
            <person name="Riley R."/>
            <person name="Wiebenga A."/>
            <person name="Aguilar-Osorio G."/>
            <person name="Amillis S."/>
            <person name="Uchima C.A."/>
            <person name="Anderluh G."/>
            <person name="Asadollahi M."/>
            <person name="Askin M."/>
            <person name="Barry K."/>
            <person name="Battaglia E."/>
            <person name="Bayram O."/>
            <person name="Benocci T."/>
            <person name="Braus-Stromeyer S.A."/>
            <person name="Caldana C."/>
            <person name="Canovas D."/>
            <person name="Cerqueira G.C."/>
            <person name="Chen F."/>
            <person name="Chen W."/>
            <person name="Choi C."/>
            <person name="Clum A."/>
            <person name="Dos Santos R.A."/>
            <person name="Damasio A.R."/>
            <person name="Diallinas G."/>
            <person name="Emri T."/>
            <person name="Fekete E."/>
            <person name="Flipphi M."/>
            <person name="Freyberg S."/>
            <person name="Gallo A."/>
            <person name="Gournas C."/>
            <person name="Habgood R."/>
            <person name="Hainaut M."/>
            <person name="Harispe M.L."/>
            <person name="Henrissat B."/>
            <person name="Hilden K.S."/>
            <person name="Hope R."/>
            <person name="Hossain A."/>
            <person name="Karabika E."/>
            <person name="Karaffa L."/>
            <person name="Karanyi Z."/>
            <person name="Krasevec N."/>
            <person name="Kuo A."/>
            <person name="Kusch H."/>
            <person name="LaButti K."/>
            <person name="Lagendijk E.L."/>
            <person name="Lapidus A."/>
            <person name="Levasseur A."/>
            <person name="Lindquist E."/>
            <person name="Lipzen A."/>
            <person name="Logrieco A.F."/>
            <person name="MacCabe A."/>
            <person name="Maekelae M.R."/>
            <person name="Malavazi I."/>
            <person name="Melin P."/>
            <person name="Meyer V."/>
            <person name="Mielnichuk N."/>
            <person name="Miskei M."/>
            <person name="Molnar A.P."/>
            <person name="Mule G."/>
            <person name="Ngan C.Y."/>
            <person name="Orejas M."/>
            <person name="Orosz E."/>
            <person name="Ouedraogo J.P."/>
            <person name="Overkamp K.M."/>
            <person name="Park H.-S."/>
            <person name="Perrone G."/>
            <person name="Piumi F."/>
            <person name="Punt P.J."/>
            <person name="Ram A.F."/>
            <person name="Ramon A."/>
            <person name="Rauscher S."/>
            <person name="Record E."/>
            <person name="Riano-Pachon D.M."/>
            <person name="Robert V."/>
            <person name="Roehrig J."/>
            <person name="Ruller R."/>
            <person name="Salamov A."/>
            <person name="Salih N.S."/>
            <person name="Samson R.A."/>
            <person name="Sandor E."/>
            <person name="Sanguinetti M."/>
            <person name="Schuetze T."/>
            <person name="Sepcic K."/>
            <person name="Shelest E."/>
            <person name="Sherlock G."/>
            <person name="Sophianopoulou V."/>
            <person name="Squina F.M."/>
            <person name="Sun H."/>
            <person name="Susca A."/>
            <person name="Todd R.B."/>
            <person name="Tsang A."/>
            <person name="Unkles S.E."/>
            <person name="van de Wiele N."/>
            <person name="van Rossen-Uffink D."/>
            <person name="Oliveira J.V."/>
            <person name="Vesth T.C."/>
            <person name="Visser J."/>
            <person name="Yu J.-H."/>
            <person name="Zhou M."/>
            <person name="Andersen M.R."/>
            <person name="Archer D.B."/>
            <person name="Baker S.E."/>
            <person name="Benoit I."/>
            <person name="Brakhage A.A."/>
            <person name="Braus G.H."/>
            <person name="Fischer R."/>
            <person name="Frisvad J.C."/>
            <person name="Goldman G.H."/>
            <person name="Houbraken J."/>
            <person name="Oakley B."/>
            <person name="Pocsi I."/>
            <person name="Scazzocchio C."/>
            <person name="Seiboth B."/>
            <person name="vanKuyk P.A."/>
            <person name="Wortman J."/>
            <person name="Dyer P.S."/>
            <person name="Grigoriev I.V."/>
        </authorList>
    </citation>
    <scope>NUCLEOTIDE SEQUENCE [LARGE SCALE GENOMIC DNA]</scope>
    <source>
        <strain evidence="8">CBS 506.65</strain>
    </source>
</reference>
<dbReference type="Proteomes" id="UP000184188">
    <property type="component" value="Unassembled WGS sequence"/>
</dbReference>
<dbReference type="SUPFAM" id="SSF51905">
    <property type="entry name" value="FAD/NAD(P)-binding domain"/>
    <property type="match status" value="1"/>
</dbReference>
<dbReference type="Gene3D" id="3.40.30.20">
    <property type="match status" value="1"/>
</dbReference>
<dbReference type="VEuPathDB" id="FungiDB:ASPZODRAFT_58057"/>
<dbReference type="STRING" id="1073090.A0A1L9SSK6"/>
<dbReference type="InterPro" id="IPR036188">
    <property type="entry name" value="FAD/NAD-bd_sf"/>
</dbReference>
<dbReference type="SUPFAM" id="SSF52833">
    <property type="entry name" value="Thioredoxin-like"/>
    <property type="match status" value="1"/>
</dbReference>
<evidence type="ECO:0000256" key="3">
    <source>
        <dbReference type="ARBA" id="ARBA00022827"/>
    </source>
</evidence>
<dbReference type="EMBL" id="KV878337">
    <property type="protein sequence ID" value="OJJ50192.1"/>
    <property type="molecule type" value="Genomic_DNA"/>
</dbReference>
<feature type="domain" description="FAD-binding" evidence="5">
    <location>
        <begin position="7"/>
        <end position="369"/>
    </location>
</feature>
<dbReference type="InterPro" id="IPR036249">
    <property type="entry name" value="Thioredoxin-like_sf"/>
</dbReference>
<evidence type="ECO:0000256" key="1">
    <source>
        <dbReference type="ARBA" id="ARBA00007801"/>
    </source>
</evidence>
<dbReference type="Pfam" id="PF07976">
    <property type="entry name" value="Phe_hydrox_dim"/>
    <property type="match status" value="1"/>
</dbReference>
<dbReference type="GO" id="GO:0016709">
    <property type="term" value="F:oxidoreductase activity, acting on paired donors, with incorporation or reduction of molecular oxygen, NAD(P)H as one donor, and incorporation of one atom of oxygen"/>
    <property type="evidence" value="ECO:0007669"/>
    <property type="project" value="UniProtKB-ARBA"/>
</dbReference>
<dbReference type="Pfam" id="PF01494">
    <property type="entry name" value="FAD_binding_3"/>
    <property type="match status" value="1"/>
</dbReference>
<dbReference type="Gene3D" id="3.30.9.10">
    <property type="entry name" value="D-Amino Acid Oxidase, subunit A, domain 2"/>
    <property type="match status" value="1"/>
</dbReference>
<dbReference type="Gene3D" id="3.50.50.60">
    <property type="entry name" value="FAD/NAD(P)-binding domain"/>
    <property type="match status" value="1"/>
</dbReference>
<gene>
    <name evidence="7" type="ORF">ASPZODRAFT_58057</name>
</gene>
<feature type="domain" description="Phenol hydroxylase-like C-terminal dimerisation" evidence="6">
    <location>
        <begin position="436"/>
        <end position="610"/>
    </location>
</feature>
<comment type="similarity">
    <text evidence="1">Belongs to the PheA/TfdB FAD monooxygenase family.</text>
</comment>
<evidence type="ECO:0000259" key="6">
    <source>
        <dbReference type="Pfam" id="PF07976"/>
    </source>
</evidence>
<evidence type="ECO:0000313" key="7">
    <source>
        <dbReference type="EMBL" id="OJJ50192.1"/>
    </source>
</evidence>
<protein>
    <recommendedName>
        <fullName evidence="9">FAD-binding domain-containing protein</fullName>
    </recommendedName>
</protein>
<evidence type="ECO:0000256" key="2">
    <source>
        <dbReference type="ARBA" id="ARBA00022630"/>
    </source>
</evidence>
<dbReference type="InterPro" id="IPR038220">
    <property type="entry name" value="PHOX_C_sf"/>
</dbReference>
<dbReference type="PRINTS" id="PR00420">
    <property type="entry name" value="RNGMNOXGNASE"/>
</dbReference>
<evidence type="ECO:0008006" key="9">
    <source>
        <dbReference type="Google" id="ProtNLM"/>
    </source>
</evidence>
<evidence type="ECO:0000313" key="8">
    <source>
        <dbReference type="Proteomes" id="UP000184188"/>
    </source>
</evidence>
<keyword evidence="4" id="KW-0560">Oxidoreductase</keyword>
<dbReference type="AlphaFoldDB" id="A0A1L9SSK6"/>
<dbReference type="GeneID" id="34615202"/>
<sequence>MEIFKSIDVLIIGAGPAGYTAAMTLQRYGVDFLMIDEHATTQEAAHPSLIQPQTQEIFHAMGILETLDSKGCRISESSLWEVRGNSGQVARASTFRLAEKTQKFPYLLSIGKGVAEETFEGIIHSKGQFIQRNKKLLAYRYSGEQSYTDWPVTAFIQDLRSGSVETWSFKYIIVGDTAKDDINVARDWGELPRVKPSWLVADVVLECNFTDLRRLCSVIAPMGTFMSMPGKDNRTRIFFQLTQQEIVNVKSPNFDIEDGLHASESFKLQGILSQRLSNGLFPRVAKVTEVVTIGQYEPARFLNHVLHDGRRIFTMGVYSCNHNIETGLGINASCGDAYNLTWKLALVLKDMAKPELLATYQIERENRQFQLQRLEDRFKSLLGGVEWCSSRASVFQEWEHFVRSTMDYDDQYPRTSLSVDIREMRLSQQAPHPPMRGRRLYPIDLIRHVDGNHVNLLHEMPSKARFHILVFAGELITSRVVAALGEKLVSRTSPLNTFNRTDCMQTTPFSHEDIYTESGPCTNWGYVIDLSFIHTQDHVSFEVKNLPSPFSTVWSDRVYEDPAGKGHAQLGISLSQGALILARPDGYVSAVTRLEYPEDFTACLKAILKPQPGGL</sequence>
<dbReference type="GO" id="GO:0071949">
    <property type="term" value="F:FAD binding"/>
    <property type="evidence" value="ECO:0007669"/>
    <property type="project" value="InterPro"/>
</dbReference>
<accession>A0A1L9SSK6</accession>
<dbReference type="InterPro" id="IPR002938">
    <property type="entry name" value="FAD-bd"/>
</dbReference>
<name>A0A1L9SSK6_9EURO</name>
<keyword evidence="3" id="KW-0274">FAD</keyword>
<evidence type="ECO:0000259" key="5">
    <source>
        <dbReference type="Pfam" id="PF01494"/>
    </source>
</evidence>
<keyword evidence="2" id="KW-0285">Flavoprotein</keyword>